<dbReference type="InterPro" id="IPR002347">
    <property type="entry name" value="SDR_fam"/>
</dbReference>
<feature type="chain" id="PRO_5040906147" description="NAD(P)-binding protein" evidence="3">
    <location>
        <begin position="28"/>
        <end position="363"/>
    </location>
</feature>
<comment type="similarity">
    <text evidence="1">Belongs to the short-chain dehydrogenases/reductases (SDR) family.</text>
</comment>
<dbReference type="PANTHER" id="PTHR24320">
    <property type="entry name" value="RETINOL DEHYDROGENASE"/>
    <property type="match status" value="1"/>
</dbReference>
<dbReference type="InterPro" id="IPR036291">
    <property type="entry name" value="NAD(P)-bd_dom_sf"/>
</dbReference>
<accession>A0A9W7L3K1</accession>
<evidence type="ECO:0000256" key="3">
    <source>
        <dbReference type="SAM" id="SignalP"/>
    </source>
</evidence>
<reference evidence="5" key="1">
    <citation type="journal article" date="2023" name="Commun. Biol.">
        <title>Genome analysis of Parmales, the sister group of diatoms, reveals the evolutionary specialization of diatoms from phago-mixotrophs to photoautotrophs.</title>
        <authorList>
            <person name="Ban H."/>
            <person name="Sato S."/>
            <person name="Yoshikawa S."/>
            <person name="Yamada K."/>
            <person name="Nakamura Y."/>
            <person name="Ichinomiya M."/>
            <person name="Sato N."/>
            <person name="Blanc-Mathieu R."/>
            <person name="Endo H."/>
            <person name="Kuwata A."/>
            <person name="Ogata H."/>
        </authorList>
    </citation>
    <scope>NUCLEOTIDE SEQUENCE [LARGE SCALE GENOMIC DNA]</scope>
</reference>
<sequence length="363" mass="38817">MGKLLNILSIAVILLAVFIAAPRFSSNVPITPLDSTSLEGQTLVITGGTSGVGREAAIKLAGRGATLIITGRSQSRASKTVLSLPIFSAATPHAGLQLDLTDPESIETFTSTIKKLPRIDAIVLNAGMMYGPDYTGPFQTSKFPGGPVDTMIASNHLGSFKILHDMMSTFESQGTRIVFVSSISHHLGTPDLLSNTANPTGGSEGSPLSISQSLSAFALYGQTKLFNVLSANKLSKLLPNCPVTVVTPGFCATTIGNMDRTPGIFNPLEYVPFTFTAEQGGDLLVAALQIEPIAGKMLQPYWIWESVPLLKGRLKGAFFNIIQEMIFQKLVPSGMYLHTQSEAALDEELQERAWEWSKGMIGA</sequence>
<keyword evidence="2" id="KW-0560">Oxidoreductase</keyword>
<evidence type="ECO:0000313" key="4">
    <source>
        <dbReference type="EMBL" id="GMI29082.1"/>
    </source>
</evidence>
<keyword evidence="5" id="KW-1185">Reference proteome</keyword>
<dbReference type="EMBL" id="BRYA01000677">
    <property type="protein sequence ID" value="GMI29082.1"/>
    <property type="molecule type" value="Genomic_DNA"/>
</dbReference>
<dbReference type="Pfam" id="PF00106">
    <property type="entry name" value="adh_short"/>
    <property type="match status" value="1"/>
</dbReference>
<comment type="caution">
    <text evidence="4">The sequence shown here is derived from an EMBL/GenBank/DDBJ whole genome shotgun (WGS) entry which is preliminary data.</text>
</comment>
<dbReference type="OrthoDB" id="191139at2759"/>
<name>A0A9W7L3K1_9STRA</name>
<dbReference type="GO" id="GO:0016491">
    <property type="term" value="F:oxidoreductase activity"/>
    <property type="evidence" value="ECO:0007669"/>
    <property type="project" value="UniProtKB-KW"/>
</dbReference>
<evidence type="ECO:0000256" key="2">
    <source>
        <dbReference type="ARBA" id="ARBA00023002"/>
    </source>
</evidence>
<dbReference type="PANTHER" id="PTHR24320:SF152">
    <property type="entry name" value="SHORT-CHAIN DEHYDROGENASE_REDUCTASE FAMILY PROTEIN"/>
    <property type="match status" value="1"/>
</dbReference>
<feature type="signal peptide" evidence="3">
    <location>
        <begin position="1"/>
        <end position="27"/>
    </location>
</feature>
<dbReference type="SUPFAM" id="SSF51735">
    <property type="entry name" value="NAD(P)-binding Rossmann-fold domains"/>
    <property type="match status" value="1"/>
</dbReference>
<dbReference type="AlphaFoldDB" id="A0A9W7L3K1"/>
<keyword evidence="3" id="KW-0732">Signal</keyword>
<evidence type="ECO:0000256" key="1">
    <source>
        <dbReference type="ARBA" id="ARBA00006484"/>
    </source>
</evidence>
<gene>
    <name evidence="4" type="ORF">TrCOL_g7489</name>
</gene>
<dbReference type="PRINTS" id="PR00081">
    <property type="entry name" value="GDHRDH"/>
</dbReference>
<dbReference type="Gene3D" id="3.40.50.720">
    <property type="entry name" value="NAD(P)-binding Rossmann-like Domain"/>
    <property type="match status" value="1"/>
</dbReference>
<evidence type="ECO:0000313" key="5">
    <source>
        <dbReference type="Proteomes" id="UP001165065"/>
    </source>
</evidence>
<evidence type="ECO:0008006" key="6">
    <source>
        <dbReference type="Google" id="ProtNLM"/>
    </source>
</evidence>
<organism evidence="4 5">
    <name type="scientific">Triparma columacea</name>
    <dbReference type="NCBI Taxonomy" id="722753"/>
    <lineage>
        <taxon>Eukaryota</taxon>
        <taxon>Sar</taxon>
        <taxon>Stramenopiles</taxon>
        <taxon>Ochrophyta</taxon>
        <taxon>Bolidophyceae</taxon>
        <taxon>Parmales</taxon>
        <taxon>Triparmaceae</taxon>
        <taxon>Triparma</taxon>
    </lineage>
</organism>
<proteinExistence type="inferred from homology"/>
<dbReference type="Proteomes" id="UP001165065">
    <property type="component" value="Unassembled WGS sequence"/>
</dbReference>
<protein>
    <recommendedName>
        <fullName evidence="6">NAD(P)-binding protein</fullName>
    </recommendedName>
</protein>